<dbReference type="Pfam" id="PF04083">
    <property type="entry name" value="Abhydro_lipase"/>
    <property type="match status" value="1"/>
</dbReference>
<dbReference type="GO" id="GO:0006629">
    <property type="term" value="P:lipid metabolic process"/>
    <property type="evidence" value="ECO:0007669"/>
    <property type="project" value="InterPro"/>
</dbReference>
<dbReference type="InterPro" id="IPR036961">
    <property type="entry name" value="Kinesin_motor_dom_sf"/>
</dbReference>
<evidence type="ECO:0000256" key="11">
    <source>
        <dbReference type="SAM" id="Phobius"/>
    </source>
</evidence>
<comment type="subcellular location">
    <subcellularLocation>
        <location evidence="1">Membrane</location>
        <topology evidence="1">Multi-pass membrane protein</topology>
    </subcellularLocation>
</comment>
<evidence type="ECO:0000259" key="14">
    <source>
        <dbReference type="Pfam" id="PF16796"/>
    </source>
</evidence>
<dbReference type="AlphaFoldDB" id="A0A835IRN5"/>
<feature type="transmembrane region" description="Helical" evidence="11">
    <location>
        <begin position="528"/>
        <end position="545"/>
    </location>
</feature>
<dbReference type="Gene3D" id="3.40.850.10">
    <property type="entry name" value="Kinesin motor domain"/>
    <property type="match status" value="1"/>
</dbReference>
<feature type="compositionally biased region" description="Polar residues" evidence="10">
    <location>
        <begin position="418"/>
        <end position="443"/>
    </location>
</feature>
<sequence>SVLESARVAYEQVKSVKERKAIEASIRGEEDTDEVIDLDGDVLVEVFGKDKKGRTRLLALKSHLHKLNMLRLELKGNIRVFCRVRPMLLDDGASAEASVICYPTSTESLGRGIDLLQNEQKHQITFDKVFTHESSQRRCFCRNLTNLFRVPLDGYKFERGFLSSPPSCTKQSTEQQVHGILNFIEHFSSAFNLLCRRKTSVWGAIVPSYLMRPVSWGYGVTVKQWPLYLPGKATILENMHGWELRPTFAGPRLPRWMEKVSFYGVSSFNEFIHELSVDSNTSSIDYVSDEEYYDESMSSTPQSQDSSVSRASSFSKYDRRQSRWFKYIFSWIMWPITLLLRIPFRLLHSSGITLFTTITDVYGVVEDLQLAIEIFIEAIFDVVHKVAHFTLSPSEAFRALFRLFSSHDSQNKDIPNDSIDTSVPTTTLGDNDPTPTERQTTFHPSLNTDARTCQDVITELGYPYEAISVVTSNGYVLLLERIPRRDARKVVYLQHGIMDSSMGPSALGHNKSYLHHGFLAKSLTVVDTLANIGLLLFLFLVGIELDPKSLCQTGKKALAIAVAGISVPFALGIGDSFALRKIISNGVDQASFLVFIGVALYITTFPVLARIPARRALFTGYHIGVSSHILHSHHLMKVLTKAMNSLNPCSTPIPKDLDSDFQTWCCKR</sequence>
<evidence type="ECO:0000256" key="7">
    <source>
        <dbReference type="ARBA" id="ARBA00023065"/>
    </source>
</evidence>
<feature type="domain" description="Cation/H+ exchanger transmembrane" evidence="12">
    <location>
        <begin position="502"/>
        <end position="611"/>
    </location>
</feature>
<proteinExistence type="inferred from homology"/>
<organism evidence="15 16">
    <name type="scientific">Coptis chinensis</name>
    <dbReference type="NCBI Taxonomy" id="261450"/>
    <lineage>
        <taxon>Eukaryota</taxon>
        <taxon>Viridiplantae</taxon>
        <taxon>Streptophyta</taxon>
        <taxon>Embryophyta</taxon>
        <taxon>Tracheophyta</taxon>
        <taxon>Spermatophyta</taxon>
        <taxon>Magnoliopsida</taxon>
        <taxon>Ranunculales</taxon>
        <taxon>Ranunculaceae</taxon>
        <taxon>Coptidoideae</taxon>
        <taxon>Coptis</taxon>
    </lineage>
</organism>
<keyword evidence="16" id="KW-1185">Reference proteome</keyword>
<comment type="similarity">
    <text evidence="9">Belongs to the monovalent cation:proton antiporter 2 (CPA2) transporter (TC 2.A.37) family. CHX (TC 2.A.37.4) subfamily.</text>
</comment>
<feature type="transmembrane region" description="Helical" evidence="11">
    <location>
        <begin position="557"/>
        <end position="578"/>
    </location>
</feature>
<dbReference type="Proteomes" id="UP000631114">
    <property type="component" value="Unassembled WGS sequence"/>
</dbReference>
<keyword evidence="5" id="KW-0630">Potassium</keyword>
<evidence type="ECO:0000313" key="16">
    <source>
        <dbReference type="Proteomes" id="UP000631114"/>
    </source>
</evidence>
<keyword evidence="2" id="KW-0813">Transport</keyword>
<feature type="region of interest" description="Disordered" evidence="10">
    <location>
        <begin position="412"/>
        <end position="443"/>
    </location>
</feature>
<feature type="domain" description="Spindle pole body-associated protein Vik1/Cik1 microtubule binding" evidence="14">
    <location>
        <begin position="73"/>
        <end position="157"/>
    </location>
</feature>
<dbReference type="Gene3D" id="1.20.1530.20">
    <property type="match status" value="1"/>
</dbReference>
<evidence type="ECO:0000259" key="12">
    <source>
        <dbReference type="Pfam" id="PF00999"/>
    </source>
</evidence>
<evidence type="ECO:0000256" key="5">
    <source>
        <dbReference type="ARBA" id="ARBA00022958"/>
    </source>
</evidence>
<evidence type="ECO:0000256" key="3">
    <source>
        <dbReference type="ARBA" id="ARBA00022538"/>
    </source>
</evidence>
<keyword evidence="6 11" id="KW-1133">Transmembrane helix</keyword>
<evidence type="ECO:0000256" key="9">
    <source>
        <dbReference type="ARBA" id="ARBA00038341"/>
    </source>
</evidence>
<feature type="transmembrane region" description="Helical" evidence="11">
    <location>
        <begin position="590"/>
        <end position="609"/>
    </location>
</feature>
<dbReference type="EMBL" id="JADFTS010000001">
    <property type="protein sequence ID" value="KAF9623855.1"/>
    <property type="molecule type" value="Genomic_DNA"/>
</dbReference>
<dbReference type="InterPro" id="IPR038770">
    <property type="entry name" value="Na+/solute_symporter_sf"/>
</dbReference>
<feature type="non-terminal residue" evidence="15">
    <location>
        <position position="668"/>
    </location>
</feature>
<dbReference type="InterPro" id="IPR050794">
    <property type="entry name" value="CPA2_transporter"/>
</dbReference>
<accession>A0A835IRN5</accession>
<dbReference type="Pfam" id="PF00999">
    <property type="entry name" value="Na_H_Exchanger"/>
    <property type="match status" value="1"/>
</dbReference>
<evidence type="ECO:0000256" key="8">
    <source>
        <dbReference type="ARBA" id="ARBA00023136"/>
    </source>
</evidence>
<dbReference type="Pfam" id="PF16796">
    <property type="entry name" value="Microtub_bd"/>
    <property type="match status" value="1"/>
</dbReference>
<evidence type="ECO:0000256" key="1">
    <source>
        <dbReference type="ARBA" id="ARBA00004141"/>
    </source>
</evidence>
<dbReference type="PANTHER" id="PTHR32468">
    <property type="entry name" value="CATION/H + ANTIPORTER"/>
    <property type="match status" value="1"/>
</dbReference>
<dbReference type="PANTHER" id="PTHR32468:SF34">
    <property type="entry name" value="CATION_H(+) ANTIPORTER 18"/>
    <property type="match status" value="1"/>
</dbReference>
<protein>
    <recommendedName>
        <fullName evidence="17">Partial AB-hydrolase lipase domain-containing protein</fullName>
    </recommendedName>
</protein>
<keyword evidence="3" id="KW-0633">Potassium transport</keyword>
<dbReference type="GO" id="GO:0008017">
    <property type="term" value="F:microtubule binding"/>
    <property type="evidence" value="ECO:0007669"/>
    <property type="project" value="InterPro"/>
</dbReference>
<feature type="domain" description="Partial AB-hydrolase lipase" evidence="13">
    <location>
        <begin position="454"/>
        <end position="501"/>
    </location>
</feature>
<keyword evidence="4 11" id="KW-0812">Transmembrane</keyword>
<dbReference type="InterPro" id="IPR031852">
    <property type="entry name" value="Vik1/Cik1_MT-bd"/>
</dbReference>
<evidence type="ECO:0000313" key="15">
    <source>
        <dbReference type="EMBL" id="KAF9623855.1"/>
    </source>
</evidence>
<reference evidence="15 16" key="1">
    <citation type="submission" date="2020-10" db="EMBL/GenBank/DDBJ databases">
        <title>The Coptis chinensis genome and diversification of protoberbering-type alkaloids.</title>
        <authorList>
            <person name="Wang B."/>
            <person name="Shu S."/>
            <person name="Song C."/>
            <person name="Liu Y."/>
        </authorList>
    </citation>
    <scope>NUCLEOTIDE SEQUENCE [LARGE SCALE GENOMIC DNA]</scope>
    <source>
        <strain evidence="15">HL-2020</strain>
        <tissue evidence="15">Leaf</tissue>
    </source>
</reference>
<evidence type="ECO:0000256" key="6">
    <source>
        <dbReference type="ARBA" id="ARBA00022989"/>
    </source>
</evidence>
<dbReference type="SUPFAM" id="SSF52540">
    <property type="entry name" value="P-loop containing nucleoside triphosphate hydrolases"/>
    <property type="match status" value="1"/>
</dbReference>
<evidence type="ECO:0000256" key="4">
    <source>
        <dbReference type="ARBA" id="ARBA00022692"/>
    </source>
</evidence>
<evidence type="ECO:0000259" key="13">
    <source>
        <dbReference type="Pfam" id="PF04083"/>
    </source>
</evidence>
<dbReference type="GO" id="GO:0006885">
    <property type="term" value="P:regulation of pH"/>
    <property type="evidence" value="ECO:0007669"/>
    <property type="project" value="TreeGrafter"/>
</dbReference>
<dbReference type="GO" id="GO:0006813">
    <property type="term" value="P:potassium ion transport"/>
    <property type="evidence" value="ECO:0007669"/>
    <property type="project" value="UniProtKB-KW"/>
</dbReference>
<dbReference type="InterPro" id="IPR027417">
    <property type="entry name" value="P-loop_NTPase"/>
</dbReference>
<dbReference type="InterPro" id="IPR006693">
    <property type="entry name" value="AB_hydrolase_lipase"/>
</dbReference>
<evidence type="ECO:0000256" key="10">
    <source>
        <dbReference type="SAM" id="MobiDB-lite"/>
    </source>
</evidence>
<keyword evidence="8 11" id="KW-0472">Membrane</keyword>
<name>A0A835IRN5_9MAGN</name>
<gene>
    <name evidence="15" type="ORF">IFM89_005440</name>
</gene>
<dbReference type="GO" id="GO:0015297">
    <property type="term" value="F:antiporter activity"/>
    <property type="evidence" value="ECO:0007669"/>
    <property type="project" value="InterPro"/>
</dbReference>
<dbReference type="GO" id="GO:0012505">
    <property type="term" value="C:endomembrane system"/>
    <property type="evidence" value="ECO:0007669"/>
    <property type="project" value="TreeGrafter"/>
</dbReference>
<dbReference type="OrthoDB" id="1738415at2759"/>
<evidence type="ECO:0008006" key="17">
    <source>
        <dbReference type="Google" id="ProtNLM"/>
    </source>
</evidence>
<dbReference type="InterPro" id="IPR006153">
    <property type="entry name" value="Cation/H_exchanger_TM"/>
</dbReference>
<dbReference type="GO" id="GO:0016020">
    <property type="term" value="C:membrane"/>
    <property type="evidence" value="ECO:0007669"/>
    <property type="project" value="UniProtKB-SubCell"/>
</dbReference>
<evidence type="ECO:0000256" key="2">
    <source>
        <dbReference type="ARBA" id="ARBA00022448"/>
    </source>
</evidence>
<comment type="caution">
    <text evidence="15">The sequence shown here is derived from an EMBL/GenBank/DDBJ whole genome shotgun (WGS) entry which is preliminary data.</text>
</comment>
<dbReference type="GO" id="GO:1902600">
    <property type="term" value="P:proton transmembrane transport"/>
    <property type="evidence" value="ECO:0007669"/>
    <property type="project" value="InterPro"/>
</dbReference>
<keyword evidence="7" id="KW-0406">Ion transport</keyword>